<keyword evidence="6" id="KW-0735">Signal-anchor</keyword>
<keyword evidence="5 13" id="KW-0479">Metal-binding</keyword>
<comment type="caution">
    <text evidence="15">The sequence shown here is derived from an EMBL/GenBank/DDBJ whole genome shotgun (WGS) entry which is preliminary data.</text>
</comment>
<keyword evidence="8 14" id="KW-0560">Oxidoreductase</keyword>
<evidence type="ECO:0000256" key="1">
    <source>
        <dbReference type="ARBA" id="ARBA00001971"/>
    </source>
</evidence>
<proteinExistence type="inferred from homology"/>
<organism evidence="15 16">
    <name type="scientific">Nepenthes gracilis</name>
    <name type="common">Slender pitcher plant</name>
    <dbReference type="NCBI Taxonomy" id="150966"/>
    <lineage>
        <taxon>Eukaryota</taxon>
        <taxon>Viridiplantae</taxon>
        <taxon>Streptophyta</taxon>
        <taxon>Embryophyta</taxon>
        <taxon>Tracheophyta</taxon>
        <taxon>Spermatophyta</taxon>
        <taxon>Magnoliopsida</taxon>
        <taxon>eudicotyledons</taxon>
        <taxon>Gunneridae</taxon>
        <taxon>Pentapetalae</taxon>
        <taxon>Caryophyllales</taxon>
        <taxon>Nepenthaceae</taxon>
        <taxon>Nepenthes</taxon>
    </lineage>
</organism>
<dbReference type="GO" id="GO:0016125">
    <property type="term" value="P:sterol metabolic process"/>
    <property type="evidence" value="ECO:0007669"/>
    <property type="project" value="TreeGrafter"/>
</dbReference>
<keyword evidence="4" id="KW-0812">Transmembrane</keyword>
<evidence type="ECO:0000256" key="8">
    <source>
        <dbReference type="ARBA" id="ARBA00023002"/>
    </source>
</evidence>
<protein>
    <recommendedName>
        <fullName evidence="11">beta-amyrin 28-monooxygenase</fullName>
        <ecNumber evidence="11">1.14.14.126</ecNumber>
    </recommendedName>
</protein>
<evidence type="ECO:0000256" key="10">
    <source>
        <dbReference type="ARBA" id="ARBA00023180"/>
    </source>
</evidence>
<dbReference type="PANTHER" id="PTHR24286:SF209">
    <property type="entry name" value="BETA-AMYRIN 28-OXIDASE-LIKE"/>
    <property type="match status" value="1"/>
</dbReference>
<dbReference type="PROSITE" id="PS00086">
    <property type="entry name" value="CYTOCHROME_P450"/>
    <property type="match status" value="1"/>
</dbReference>
<evidence type="ECO:0000256" key="14">
    <source>
        <dbReference type="RuleBase" id="RU000461"/>
    </source>
</evidence>
<dbReference type="CDD" id="cd11043">
    <property type="entry name" value="CYP90-like"/>
    <property type="match status" value="1"/>
</dbReference>
<dbReference type="PANTHER" id="PTHR24286">
    <property type="entry name" value="CYTOCHROME P450 26"/>
    <property type="match status" value="1"/>
</dbReference>
<dbReference type="GO" id="GO:0016135">
    <property type="term" value="P:saponin biosynthetic process"/>
    <property type="evidence" value="ECO:0007669"/>
    <property type="project" value="UniProtKB-ARBA"/>
</dbReference>
<dbReference type="InterPro" id="IPR001128">
    <property type="entry name" value="Cyt_P450"/>
</dbReference>
<evidence type="ECO:0000256" key="4">
    <source>
        <dbReference type="ARBA" id="ARBA00022692"/>
    </source>
</evidence>
<dbReference type="FunFam" id="1.10.630.10:FF:000022">
    <property type="entry name" value="Taxadiene 5-alpha hydroxylase"/>
    <property type="match status" value="1"/>
</dbReference>
<evidence type="ECO:0000313" key="16">
    <source>
        <dbReference type="Proteomes" id="UP001279734"/>
    </source>
</evidence>
<dbReference type="EMBL" id="BSYO01000027">
    <property type="protein sequence ID" value="GMH24105.1"/>
    <property type="molecule type" value="Genomic_DNA"/>
</dbReference>
<keyword evidence="16" id="KW-1185">Reference proteome</keyword>
<evidence type="ECO:0000313" key="15">
    <source>
        <dbReference type="EMBL" id="GMH24105.1"/>
    </source>
</evidence>
<dbReference type="Gene3D" id="1.10.630.10">
    <property type="entry name" value="Cytochrome P450"/>
    <property type="match status" value="1"/>
</dbReference>
<dbReference type="InterPro" id="IPR036396">
    <property type="entry name" value="Cyt_P450_sf"/>
</dbReference>
<comment type="catalytic activity">
    <reaction evidence="12">
        <text>beta-amyrin + 3 reduced [NADPH--hemoprotein reductase] + 3 O2 = oleanolate + 3 oxidized [NADPH--hemoprotein reductase] + 4 H2O + 4 H(+)</text>
        <dbReference type="Rhea" id="RHEA:43068"/>
        <dbReference type="Rhea" id="RHEA-COMP:11964"/>
        <dbReference type="Rhea" id="RHEA-COMP:11965"/>
        <dbReference type="ChEBI" id="CHEBI:10352"/>
        <dbReference type="ChEBI" id="CHEBI:15377"/>
        <dbReference type="ChEBI" id="CHEBI:15378"/>
        <dbReference type="ChEBI" id="CHEBI:15379"/>
        <dbReference type="ChEBI" id="CHEBI:57618"/>
        <dbReference type="ChEBI" id="CHEBI:58210"/>
        <dbReference type="ChEBI" id="CHEBI:82828"/>
        <dbReference type="EC" id="1.14.14.126"/>
    </reaction>
    <physiologicalReaction direction="left-to-right" evidence="12">
        <dbReference type="Rhea" id="RHEA:43069"/>
    </physiologicalReaction>
</comment>
<keyword evidence="13 14" id="KW-0349">Heme</keyword>
<evidence type="ECO:0000256" key="9">
    <source>
        <dbReference type="ARBA" id="ARBA00023004"/>
    </source>
</evidence>
<dbReference type="GO" id="GO:0016104">
    <property type="term" value="P:triterpenoid biosynthetic process"/>
    <property type="evidence" value="ECO:0007669"/>
    <property type="project" value="UniProtKB-ARBA"/>
</dbReference>
<evidence type="ECO:0000256" key="11">
    <source>
        <dbReference type="ARBA" id="ARBA00066327"/>
    </source>
</evidence>
<comment type="cofactor">
    <cofactor evidence="1 13">
        <name>heme</name>
        <dbReference type="ChEBI" id="CHEBI:30413"/>
    </cofactor>
</comment>
<reference evidence="15" key="1">
    <citation type="submission" date="2023-05" db="EMBL/GenBank/DDBJ databases">
        <title>Nepenthes gracilis genome sequencing.</title>
        <authorList>
            <person name="Fukushima K."/>
        </authorList>
    </citation>
    <scope>NUCLEOTIDE SEQUENCE</scope>
    <source>
        <strain evidence="15">SING2019-196</strain>
    </source>
</reference>
<dbReference type="InterPro" id="IPR002401">
    <property type="entry name" value="Cyt_P450_E_grp-I"/>
</dbReference>
<keyword evidence="14" id="KW-0503">Monooxygenase</keyword>
<gene>
    <name evidence="15" type="ORF">Nepgr_025948</name>
</gene>
<evidence type="ECO:0000256" key="2">
    <source>
        <dbReference type="ARBA" id="ARBA00004606"/>
    </source>
</evidence>
<sequence>MLSAAAAAVAVVLLTAIFTAKLALDYWLRLNTDSGNKRLPPGSFGWPIVGETLLYFRALRGGKPESFIAERMDKYDGRVFKTRMFGHPTAVFCGTAGNKFLFGNENKLVRLWWPPSVHKLFGRCISTVAQPAEAKRMRKILSSFLDPDALIKYTKTMDLVTIHHIKSLWQGKDKVTVYPITKLYTFELACRLFLSLQDSQLISKLSAQFNVFLKGVINIPLDFPGTRFHRSMRAADAIRKDLRGILSQRKLALEEKTASPSQDLLSHLLITSDEDGRFLTESEIVNNILLLLFASHDTSCSLITLVIKYLAELPQVYDQVLAEQMEIANSKSGELLEWEDVQKMKFTWHVVSEVTRLTPPVPSGFREAIVDFNYEGYTIPKGWKLLWSTASTHSDPSLFPRASEFDASRFEGMGPIPFSYVPFGGGPRMCAGKEYARLEILVFMHNIVKKFKWELLFPDEKIVYDPMATPAEGLPIRLSPRDSQNLYEK</sequence>
<dbReference type="GO" id="GO:0005506">
    <property type="term" value="F:iron ion binding"/>
    <property type="evidence" value="ECO:0007669"/>
    <property type="project" value="InterPro"/>
</dbReference>
<evidence type="ECO:0000256" key="3">
    <source>
        <dbReference type="ARBA" id="ARBA00010617"/>
    </source>
</evidence>
<evidence type="ECO:0000256" key="5">
    <source>
        <dbReference type="ARBA" id="ARBA00022723"/>
    </source>
</evidence>
<keyword evidence="7" id="KW-0472">Membrane</keyword>
<dbReference type="PRINTS" id="PR00385">
    <property type="entry name" value="P450"/>
</dbReference>
<dbReference type="SUPFAM" id="SSF48264">
    <property type="entry name" value="Cytochrome P450"/>
    <property type="match status" value="1"/>
</dbReference>
<dbReference type="Pfam" id="PF00067">
    <property type="entry name" value="p450"/>
    <property type="match status" value="1"/>
</dbReference>
<evidence type="ECO:0000256" key="13">
    <source>
        <dbReference type="PIRSR" id="PIRSR602401-1"/>
    </source>
</evidence>
<accession>A0AAD3Y1L2</accession>
<dbReference type="InterPro" id="IPR017972">
    <property type="entry name" value="Cyt_P450_CS"/>
</dbReference>
<keyword evidence="9 13" id="KW-0408">Iron</keyword>
<dbReference type="AlphaFoldDB" id="A0AAD3Y1L2"/>
<comment type="similarity">
    <text evidence="3 14">Belongs to the cytochrome P450 family.</text>
</comment>
<comment type="subcellular location">
    <subcellularLocation>
        <location evidence="2">Membrane</location>
        <topology evidence="2">Single-pass type II membrane protein</topology>
    </subcellularLocation>
</comment>
<dbReference type="Proteomes" id="UP001279734">
    <property type="component" value="Unassembled WGS sequence"/>
</dbReference>
<keyword evidence="10" id="KW-0325">Glycoprotein</keyword>
<evidence type="ECO:0000256" key="6">
    <source>
        <dbReference type="ARBA" id="ARBA00022968"/>
    </source>
</evidence>
<evidence type="ECO:0000256" key="7">
    <source>
        <dbReference type="ARBA" id="ARBA00022989"/>
    </source>
</evidence>
<keyword evidence="7" id="KW-1133">Transmembrane helix</keyword>
<feature type="binding site" description="axial binding residue" evidence="13">
    <location>
        <position position="430"/>
    </location>
    <ligand>
        <name>heme</name>
        <dbReference type="ChEBI" id="CHEBI:30413"/>
    </ligand>
    <ligandPart>
        <name>Fe</name>
        <dbReference type="ChEBI" id="CHEBI:18248"/>
    </ligandPart>
</feature>
<dbReference type="GO" id="GO:0016020">
    <property type="term" value="C:membrane"/>
    <property type="evidence" value="ECO:0007669"/>
    <property type="project" value="UniProtKB-SubCell"/>
</dbReference>
<evidence type="ECO:0000256" key="12">
    <source>
        <dbReference type="ARBA" id="ARBA00093231"/>
    </source>
</evidence>
<dbReference type="PRINTS" id="PR00463">
    <property type="entry name" value="EP450I"/>
</dbReference>
<dbReference type="GO" id="GO:0020037">
    <property type="term" value="F:heme binding"/>
    <property type="evidence" value="ECO:0007669"/>
    <property type="project" value="InterPro"/>
</dbReference>
<dbReference type="EC" id="1.14.14.126" evidence="11"/>
<dbReference type="GO" id="GO:0102373">
    <property type="term" value="F:beta-amyrin 28-monooxygenase activity"/>
    <property type="evidence" value="ECO:0007669"/>
    <property type="project" value="UniProtKB-EC"/>
</dbReference>
<name>A0AAD3Y1L2_NEPGR</name>